<evidence type="ECO:0000256" key="5">
    <source>
        <dbReference type="ARBA" id="ARBA00022827"/>
    </source>
</evidence>
<reference evidence="9 10" key="1">
    <citation type="journal article" date="2009" name="PLoS ONE">
        <title>Genome analysis of the anaerobic thermohalophilic bacterium Halothermothrix orenii.</title>
        <authorList>
            <person name="Mavromatis K."/>
            <person name="Ivanova N."/>
            <person name="Anderson I."/>
            <person name="Lykidis A."/>
            <person name="Hooper S.D."/>
            <person name="Sun H."/>
            <person name="Kunin V."/>
            <person name="Lapidus A."/>
            <person name="Hugenholtz P."/>
            <person name="Patel B."/>
            <person name="Kyrpides N.C."/>
        </authorList>
    </citation>
    <scope>NUCLEOTIDE SEQUENCE [LARGE SCALE GENOMIC DNA]</scope>
    <source>
        <strain evidence="10">H 168 / OCM 544 / DSM 9562</strain>
    </source>
</reference>
<evidence type="ECO:0000313" key="10">
    <source>
        <dbReference type="Proteomes" id="UP000000719"/>
    </source>
</evidence>
<evidence type="ECO:0000256" key="2">
    <source>
        <dbReference type="ARBA" id="ARBA00004777"/>
    </source>
</evidence>
<dbReference type="Pfam" id="PF02219">
    <property type="entry name" value="MTHFR"/>
    <property type="match status" value="1"/>
</dbReference>
<comment type="similarity">
    <text evidence="3 8">Belongs to the methylenetetrahydrofolate reductase family.</text>
</comment>
<evidence type="ECO:0000256" key="4">
    <source>
        <dbReference type="ARBA" id="ARBA00022630"/>
    </source>
</evidence>
<dbReference type="GO" id="GO:0071949">
    <property type="term" value="F:FAD binding"/>
    <property type="evidence" value="ECO:0007669"/>
    <property type="project" value="TreeGrafter"/>
</dbReference>
<proteinExistence type="inferred from homology"/>
<dbReference type="GO" id="GO:0106312">
    <property type="term" value="F:methylenetetrahydrofolate reductase (NADH) activity"/>
    <property type="evidence" value="ECO:0007669"/>
    <property type="project" value="UniProtKB-EC"/>
</dbReference>
<dbReference type="SUPFAM" id="SSF51730">
    <property type="entry name" value="FAD-linked oxidoreductase"/>
    <property type="match status" value="1"/>
</dbReference>
<keyword evidence="10" id="KW-1185">Reference proteome</keyword>
<dbReference type="InterPro" id="IPR029041">
    <property type="entry name" value="FAD-linked_oxidoreductase-like"/>
</dbReference>
<dbReference type="PANTHER" id="PTHR45754:SF3">
    <property type="entry name" value="METHYLENETETRAHYDROFOLATE REDUCTASE (NADPH)"/>
    <property type="match status" value="1"/>
</dbReference>
<evidence type="ECO:0000256" key="6">
    <source>
        <dbReference type="ARBA" id="ARBA00023002"/>
    </source>
</evidence>
<dbReference type="AlphaFoldDB" id="B8CZI6"/>
<dbReference type="CDD" id="cd00537">
    <property type="entry name" value="MTHFR"/>
    <property type="match status" value="1"/>
</dbReference>
<dbReference type="UniPathway" id="UPA00193"/>
<dbReference type="InterPro" id="IPR003171">
    <property type="entry name" value="Mehydrof_redctse-like"/>
</dbReference>
<evidence type="ECO:0000256" key="7">
    <source>
        <dbReference type="ARBA" id="ARBA00048628"/>
    </source>
</evidence>
<dbReference type="HOGENOM" id="CLU_057297_0_0_9"/>
<comment type="catalytic activity">
    <reaction evidence="7">
        <text>(6S)-5-methyl-5,6,7,8-tetrahydrofolate + NAD(+) = (6R)-5,10-methylene-5,6,7,8-tetrahydrofolate + NADH + H(+)</text>
        <dbReference type="Rhea" id="RHEA:19821"/>
        <dbReference type="ChEBI" id="CHEBI:15378"/>
        <dbReference type="ChEBI" id="CHEBI:15636"/>
        <dbReference type="ChEBI" id="CHEBI:18608"/>
        <dbReference type="ChEBI" id="CHEBI:57540"/>
        <dbReference type="ChEBI" id="CHEBI:57945"/>
        <dbReference type="EC" id="1.5.1.54"/>
    </reaction>
    <physiologicalReaction direction="right-to-left" evidence="7">
        <dbReference type="Rhea" id="RHEA:19823"/>
    </physiologicalReaction>
</comment>
<evidence type="ECO:0000256" key="3">
    <source>
        <dbReference type="ARBA" id="ARBA00006743"/>
    </source>
</evidence>
<keyword evidence="5 8" id="KW-0274">FAD</keyword>
<sequence length="309" mass="34299">MSREERVELDFSRVLTEREFIVTAELDPPRGVNTEDVVEKVKYLSDYVDAINFTDSPMARMKMNPVALTHHLKNKFNFKVDFICHLTGRDRNLIGLQSELLGGALLGVKNYLFLTGDKPEYGDHPSSTGVFDCDGTALVKLANQLNGGRDYAGNPLNGPLDITIGAGINPGGNLTVEIEKLKSRIGSGARFIQTQIVYDPGVVINFMERIKTIEALWPVKPRILFGIMPLKNYKMATYIHENVPGVDIPAPVMKAIKKGDERTGIKLAKEFVLNIKDYVDGIHIMPMGRMEVVSELVDAILTEGNRAIL</sequence>
<keyword evidence="6 8" id="KW-0560">Oxidoreductase</keyword>
<organism evidence="9 10">
    <name type="scientific">Halothermothrix orenii (strain H 168 / OCM 544 / DSM 9562)</name>
    <dbReference type="NCBI Taxonomy" id="373903"/>
    <lineage>
        <taxon>Bacteria</taxon>
        <taxon>Bacillati</taxon>
        <taxon>Bacillota</taxon>
        <taxon>Clostridia</taxon>
        <taxon>Halanaerobiales</taxon>
        <taxon>Halothermotrichaceae</taxon>
        <taxon>Halothermothrix</taxon>
    </lineage>
</organism>
<dbReference type="STRING" id="373903.Hore_19580"/>
<comment type="pathway">
    <text evidence="2 8">One-carbon metabolism; tetrahydrofolate interconversion.</text>
</comment>
<protein>
    <recommendedName>
        <fullName evidence="8">Methylenetetrahydrofolate reductase</fullName>
    </recommendedName>
</protein>
<dbReference type="KEGG" id="hor:Hore_19580"/>
<dbReference type="PANTHER" id="PTHR45754">
    <property type="entry name" value="METHYLENETETRAHYDROFOLATE REDUCTASE"/>
    <property type="match status" value="1"/>
</dbReference>
<dbReference type="OrthoDB" id="9803687at2"/>
<evidence type="ECO:0000256" key="8">
    <source>
        <dbReference type="RuleBase" id="RU003862"/>
    </source>
</evidence>
<evidence type="ECO:0000313" key="9">
    <source>
        <dbReference type="EMBL" id="ACL70705.1"/>
    </source>
</evidence>
<dbReference type="Gene3D" id="3.20.20.220">
    <property type="match status" value="1"/>
</dbReference>
<gene>
    <name evidence="9" type="ordered locus">Hore_19580</name>
</gene>
<dbReference type="Proteomes" id="UP000000719">
    <property type="component" value="Chromosome"/>
</dbReference>
<dbReference type="GO" id="GO:0035999">
    <property type="term" value="P:tetrahydrofolate interconversion"/>
    <property type="evidence" value="ECO:0007669"/>
    <property type="project" value="UniProtKB-UniPathway"/>
</dbReference>
<dbReference type="GO" id="GO:0005829">
    <property type="term" value="C:cytosol"/>
    <property type="evidence" value="ECO:0007669"/>
    <property type="project" value="TreeGrafter"/>
</dbReference>
<dbReference type="eggNOG" id="COG0685">
    <property type="taxonomic scope" value="Bacteria"/>
</dbReference>
<keyword evidence="4 8" id="KW-0285">Flavoprotein</keyword>
<evidence type="ECO:0000256" key="1">
    <source>
        <dbReference type="ARBA" id="ARBA00001974"/>
    </source>
</evidence>
<comment type="cofactor">
    <cofactor evidence="1 8">
        <name>FAD</name>
        <dbReference type="ChEBI" id="CHEBI:57692"/>
    </cofactor>
</comment>
<name>B8CZI6_HALOH</name>
<dbReference type="EMBL" id="CP001098">
    <property type="protein sequence ID" value="ACL70705.1"/>
    <property type="molecule type" value="Genomic_DNA"/>
</dbReference>
<accession>B8CZI6</accession>
<dbReference type="GO" id="GO:0009086">
    <property type="term" value="P:methionine biosynthetic process"/>
    <property type="evidence" value="ECO:0007669"/>
    <property type="project" value="TreeGrafter"/>
</dbReference>